<sequence length="145" mass="15391">MYSHILIATDGSELAQRAVEQGLALAKALNAKVTAITVTEPWTAAVSGEWAVSFPIEEYEKGAAAGAEKILVAVQETAERMGVQCNGVHIKDQYPAEGIVEEAKALGCDLIVMSSHGRRGIAKFMLGSQASRVLAQTTVPLLIVR</sequence>
<dbReference type="STRING" id="121290.APY04_1551"/>
<evidence type="ECO:0000313" key="4">
    <source>
        <dbReference type="EMBL" id="KWT69468.1"/>
    </source>
</evidence>
<reference evidence="4 5" key="1">
    <citation type="submission" date="2015-10" db="EMBL/GenBank/DDBJ databases">
        <title>Transcriptomic analysis of a linuron degrading triple-species bacterial consortium.</title>
        <authorList>
            <person name="Albers P."/>
        </authorList>
    </citation>
    <scope>NUCLEOTIDE SEQUENCE [LARGE SCALE GENOMIC DNA]</scope>
    <source>
        <strain evidence="4 5">WDL6</strain>
    </source>
</reference>
<dbReference type="OrthoDB" id="5564966at2"/>
<dbReference type="PRINTS" id="PR01438">
    <property type="entry name" value="UNVRSLSTRESS"/>
</dbReference>
<evidence type="ECO:0000259" key="3">
    <source>
        <dbReference type="Pfam" id="PF00582"/>
    </source>
</evidence>
<proteinExistence type="inferred from homology"/>
<organism evidence="4 5">
    <name type="scientific">Hyphomicrobium sulfonivorans</name>
    <dbReference type="NCBI Taxonomy" id="121290"/>
    <lineage>
        <taxon>Bacteria</taxon>
        <taxon>Pseudomonadati</taxon>
        <taxon>Pseudomonadota</taxon>
        <taxon>Alphaproteobacteria</taxon>
        <taxon>Hyphomicrobiales</taxon>
        <taxon>Hyphomicrobiaceae</taxon>
        <taxon>Hyphomicrobium</taxon>
    </lineage>
</organism>
<feature type="domain" description="UspA" evidence="3">
    <location>
        <begin position="1"/>
        <end position="145"/>
    </location>
</feature>
<dbReference type="InterPro" id="IPR006015">
    <property type="entry name" value="Universal_stress_UspA"/>
</dbReference>
<accession>A0A109BIJ4</accession>
<dbReference type="Proteomes" id="UP000059074">
    <property type="component" value="Unassembled WGS sequence"/>
</dbReference>
<dbReference type="GO" id="GO:0005737">
    <property type="term" value="C:cytoplasm"/>
    <property type="evidence" value="ECO:0007669"/>
    <property type="project" value="UniProtKB-SubCell"/>
</dbReference>
<dbReference type="RefSeq" id="WP_068461227.1">
    <property type="nucleotide sequence ID" value="NZ_LMTR01000045.1"/>
</dbReference>
<dbReference type="EMBL" id="LMTR01000045">
    <property type="protein sequence ID" value="KWT69468.1"/>
    <property type="molecule type" value="Genomic_DNA"/>
</dbReference>
<dbReference type="AlphaFoldDB" id="A0A109BIJ4"/>
<keyword evidence="5" id="KW-1185">Reference proteome</keyword>
<dbReference type="CDD" id="cd00293">
    <property type="entry name" value="USP-like"/>
    <property type="match status" value="1"/>
</dbReference>
<comment type="subcellular location">
    <subcellularLocation>
        <location evidence="2">Cytoplasm</location>
    </subcellularLocation>
</comment>
<comment type="caution">
    <text evidence="4">The sequence shown here is derived from an EMBL/GenBank/DDBJ whole genome shotgun (WGS) entry which is preliminary data.</text>
</comment>
<dbReference type="Gene3D" id="3.40.50.620">
    <property type="entry name" value="HUPs"/>
    <property type="match status" value="1"/>
</dbReference>
<dbReference type="InterPro" id="IPR014729">
    <property type="entry name" value="Rossmann-like_a/b/a_fold"/>
</dbReference>
<dbReference type="SUPFAM" id="SSF52402">
    <property type="entry name" value="Adenine nucleotide alpha hydrolases-like"/>
    <property type="match status" value="1"/>
</dbReference>
<protein>
    <recommendedName>
        <fullName evidence="2">Universal stress protein</fullName>
    </recommendedName>
</protein>
<name>A0A109BIJ4_HYPSL</name>
<dbReference type="InterPro" id="IPR006016">
    <property type="entry name" value="UspA"/>
</dbReference>
<comment type="similarity">
    <text evidence="1 2">Belongs to the universal stress protein A family.</text>
</comment>
<dbReference type="PATRIC" id="fig|121290.4.peg.2793"/>
<dbReference type="PANTHER" id="PTHR46268:SF15">
    <property type="entry name" value="UNIVERSAL STRESS PROTEIN HP_0031"/>
    <property type="match status" value="1"/>
</dbReference>
<keyword evidence="2" id="KW-0963">Cytoplasm</keyword>
<evidence type="ECO:0000256" key="1">
    <source>
        <dbReference type="ARBA" id="ARBA00008791"/>
    </source>
</evidence>
<dbReference type="Pfam" id="PF00582">
    <property type="entry name" value="Usp"/>
    <property type="match status" value="1"/>
</dbReference>
<dbReference type="PIRSF" id="PIRSF006276">
    <property type="entry name" value="UspA"/>
    <property type="match status" value="1"/>
</dbReference>
<gene>
    <name evidence="4" type="ORF">APY04_1551</name>
</gene>
<dbReference type="PANTHER" id="PTHR46268">
    <property type="entry name" value="STRESS RESPONSE PROTEIN NHAX"/>
    <property type="match status" value="1"/>
</dbReference>
<evidence type="ECO:0000313" key="5">
    <source>
        <dbReference type="Proteomes" id="UP000059074"/>
    </source>
</evidence>
<evidence type="ECO:0000256" key="2">
    <source>
        <dbReference type="PIRNR" id="PIRNR006276"/>
    </source>
</evidence>